<evidence type="ECO:0000313" key="1">
    <source>
        <dbReference type="EMBL" id="GAB0208718.1"/>
    </source>
</evidence>
<reference evidence="1 2" key="1">
    <citation type="submission" date="2024-06" db="EMBL/GenBank/DDBJ databases">
        <title>The draft genome of Grus japonensis, version 3.</title>
        <authorList>
            <person name="Nabeshima K."/>
            <person name="Suzuki S."/>
            <person name="Onuma M."/>
        </authorList>
    </citation>
    <scope>NUCLEOTIDE SEQUENCE [LARGE SCALE GENOMIC DNA]</scope>
    <source>
        <strain evidence="1 2">451A</strain>
    </source>
</reference>
<sequence length="203" mass="23518">MRERYPFSEDVICHPGKWTTMEREIQYLRELAVREMVYYDPDNVQVPTDPDEVQRTSPMWQRFVQSAPSSYAQSLAIMAWKDKQAPTVDEVAGQLRQYEESLSSSLWACVSAVERLSEKSENLFEKPPLEIGQLNDDMSNCSLVQTSISAVRSKRSSAQERGYRGYTPRGTLWFYLCDHREDMRKWDGKPTSTREAQVCELQG</sequence>
<comment type="caution">
    <text evidence="1">The sequence shown here is derived from an EMBL/GenBank/DDBJ whole genome shotgun (WGS) entry which is preliminary data.</text>
</comment>
<accession>A0ABC9YF71</accession>
<organism evidence="1 2">
    <name type="scientific">Grus japonensis</name>
    <name type="common">Japanese crane</name>
    <name type="synonym">Red-crowned crane</name>
    <dbReference type="NCBI Taxonomy" id="30415"/>
    <lineage>
        <taxon>Eukaryota</taxon>
        <taxon>Metazoa</taxon>
        <taxon>Chordata</taxon>
        <taxon>Craniata</taxon>
        <taxon>Vertebrata</taxon>
        <taxon>Euteleostomi</taxon>
        <taxon>Archelosauria</taxon>
        <taxon>Archosauria</taxon>
        <taxon>Dinosauria</taxon>
        <taxon>Saurischia</taxon>
        <taxon>Theropoda</taxon>
        <taxon>Coelurosauria</taxon>
        <taxon>Aves</taxon>
        <taxon>Neognathae</taxon>
        <taxon>Neoaves</taxon>
        <taxon>Gruiformes</taxon>
        <taxon>Gruidae</taxon>
        <taxon>Grus</taxon>
    </lineage>
</organism>
<gene>
    <name evidence="1" type="ORF">GRJ2_003337500</name>
</gene>
<proteinExistence type="predicted"/>
<protein>
    <submittedName>
        <fullName evidence="1">Uncharacterized protein</fullName>
    </submittedName>
</protein>
<dbReference type="EMBL" id="BAAFJT010000277">
    <property type="protein sequence ID" value="GAB0208718.1"/>
    <property type="molecule type" value="Genomic_DNA"/>
</dbReference>
<dbReference type="Proteomes" id="UP001623348">
    <property type="component" value="Unassembled WGS sequence"/>
</dbReference>
<evidence type="ECO:0000313" key="2">
    <source>
        <dbReference type="Proteomes" id="UP001623348"/>
    </source>
</evidence>
<dbReference type="AlphaFoldDB" id="A0ABC9YF71"/>
<name>A0ABC9YF71_GRUJA</name>
<keyword evidence="2" id="KW-1185">Reference proteome</keyword>